<dbReference type="InterPro" id="IPR045058">
    <property type="entry name" value="GIMA/IAN/Toc"/>
</dbReference>
<keyword evidence="5" id="KW-0934">Plastid</keyword>
<keyword evidence="6" id="KW-0812">Transmembrane</keyword>
<sequence>MPKVKIRRSQAPKPEATSSTASEAMPKIRMRVSPASKLEATSSTRSTSAQVAQSFRGGRNPRLGDIFIAVMGVTGSGKSSFISLCSKKSVKIGHDLTSCTSTVDVYAYDVSRESTVYLIDTPGFNDSTKTDREVLREIASWLGSSYTSEIRLHGIIYLHRISDIRMQGSAKKNLIMFKKLCGPDALKRVILVTSMWDKVPAEEGTRREEELLNTEEFWGYMMSKGSTCRRHSNTLASAREIVQCLTKHSSAITTNIQQELVDEKRTLEDTSAGRELESELRKEREMWTKQLRETEEEMKEAIRLRDREAEKMMREERDRFSHLIKKAEAETGSLRLTMEHLLSERDKRVASMEKKMQKQQATYDKELKEVKEKQNRLEREKADLQKAKENDTTSRAITTVTTVSNTPTTSSVKVYAPYSVTLSGTTFAASSPRYIQSNSKHPKRKEDNTYRQAATFGSIHNGTLNWIARYQNGDRIIWKQSRDIGQAHPDLAAKLSLRGLNNLQVCALGPSGFYYARWLDGYWQSWAPAKANEDLTQCHKGDWKVVAMAWGYGGSYFMSFGLESNMRGLGYRLNLQGFYPKLSEFLNANGNISVQRLLSAMDWTRYVQKNDTAQALDLVFNQITFGAIRGGEGPWSTNQQSSVIGEARYAPAVEEGWLRRITAHAFLPDFPSAELCRTLPNSFVV</sequence>
<dbReference type="GO" id="GO:0005525">
    <property type="term" value="F:GTP binding"/>
    <property type="evidence" value="ECO:0007669"/>
    <property type="project" value="InterPro"/>
</dbReference>
<keyword evidence="3" id="KW-0813">Transport</keyword>
<evidence type="ECO:0000256" key="4">
    <source>
        <dbReference type="ARBA" id="ARBA00022528"/>
    </source>
</evidence>
<dbReference type="PANTHER" id="PTHR10903:SF135">
    <property type="entry name" value="TRANSLOCASE OF CHLOROPLAST 120, CHLOROPLASTIC-RELATED"/>
    <property type="match status" value="1"/>
</dbReference>
<comment type="caution">
    <text evidence="18">The sequence shown here is derived from an EMBL/GenBank/DDBJ whole genome shotgun (WGS) entry which is preliminary data.</text>
</comment>
<keyword evidence="9" id="KW-1002">Plastid outer membrane</keyword>
<keyword evidence="13" id="KW-0472">Membrane</keyword>
<gene>
    <name evidence="18" type="ORF">B0J13DRAFT_681560</name>
</gene>
<dbReference type="AlphaFoldDB" id="A0A9P9ICS1"/>
<evidence type="ECO:0000256" key="16">
    <source>
        <dbReference type="SAM" id="MobiDB-lite"/>
    </source>
</evidence>
<dbReference type="InterPro" id="IPR027417">
    <property type="entry name" value="P-loop_NTPase"/>
</dbReference>
<keyword evidence="12" id="KW-1133">Transmembrane helix</keyword>
<dbReference type="InterPro" id="IPR006073">
    <property type="entry name" value="GTP-bd"/>
</dbReference>
<reference evidence="18" key="1">
    <citation type="journal article" date="2021" name="Nat. Commun.">
        <title>Genetic determinants of endophytism in the Arabidopsis root mycobiome.</title>
        <authorList>
            <person name="Mesny F."/>
            <person name="Miyauchi S."/>
            <person name="Thiergart T."/>
            <person name="Pickel B."/>
            <person name="Atanasova L."/>
            <person name="Karlsson M."/>
            <person name="Huettel B."/>
            <person name="Barry K.W."/>
            <person name="Haridas S."/>
            <person name="Chen C."/>
            <person name="Bauer D."/>
            <person name="Andreopoulos W."/>
            <person name="Pangilinan J."/>
            <person name="LaButti K."/>
            <person name="Riley R."/>
            <person name="Lipzen A."/>
            <person name="Clum A."/>
            <person name="Drula E."/>
            <person name="Henrissat B."/>
            <person name="Kohler A."/>
            <person name="Grigoriev I.V."/>
            <person name="Martin F.M."/>
            <person name="Hacquard S."/>
        </authorList>
    </citation>
    <scope>NUCLEOTIDE SEQUENCE</scope>
    <source>
        <strain evidence="18">MPI-CAGE-AT-0021</strain>
    </source>
</reference>
<keyword evidence="11" id="KW-0653">Protein transport</keyword>
<evidence type="ECO:0000256" key="14">
    <source>
        <dbReference type="ARBA" id="ARBA00024013"/>
    </source>
</evidence>
<dbReference type="OrthoDB" id="8954335at2759"/>
<evidence type="ECO:0000256" key="13">
    <source>
        <dbReference type="ARBA" id="ARBA00023136"/>
    </source>
</evidence>
<evidence type="ECO:0000256" key="12">
    <source>
        <dbReference type="ARBA" id="ARBA00022989"/>
    </source>
</evidence>
<dbReference type="SUPFAM" id="SSF52540">
    <property type="entry name" value="P-loop containing nucleoside triphosphate hydrolases"/>
    <property type="match status" value="1"/>
</dbReference>
<feature type="compositionally biased region" description="Basic residues" evidence="16">
    <location>
        <begin position="1"/>
        <end position="10"/>
    </location>
</feature>
<evidence type="ECO:0000256" key="2">
    <source>
        <dbReference type="ARBA" id="ARBA00004167"/>
    </source>
</evidence>
<proteinExistence type="predicted"/>
<evidence type="ECO:0000256" key="3">
    <source>
        <dbReference type="ARBA" id="ARBA00022448"/>
    </source>
</evidence>
<evidence type="ECO:0000256" key="7">
    <source>
        <dbReference type="ARBA" id="ARBA00022723"/>
    </source>
</evidence>
<evidence type="ECO:0000313" key="18">
    <source>
        <dbReference type="EMBL" id="KAH7114770.1"/>
    </source>
</evidence>
<evidence type="ECO:0000256" key="9">
    <source>
        <dbReference type="ARBA" id="ARBA00022805"/>
    </source>
</evidence>
<evidence type="ECO:0000256" key="11">
    <source>
        <dbReference type="ARBA" id="ARBA00022927"/>
    </source>
</evidence>
<feature type="coiled-coil region" evidence="15">
    <location>
        <begin position="349"/>
        <end position="390"/>
    </location>
</feature>
<keyword evidence="19" id="KW-1185">Reference proteome</keyword>
<keyword evidence="8" id="KW-0378">Hydrolase</keyword>
<keyword evidence="10" id="KW-0460">Magnesium</keyword>
<evidence type="ECO:0000259" key="17">
    <source>
        <dbReference type="Pfam" id="PF01926"/>
    </source>
</evidence>
<dbReference type="CDD" id="cd22249">
    <property type="entry name" value="UDM1_RNF168_RNF169-like"/>
    <property type="match status" value="1"/>
</dbReference>
<comment type="cofactor">
    <cofactor evidence="1">
        <name>Mg(2+)</name>
        <dbReference type="ChEBI" id="CHEBI:18420"/>
    </cofactor>
</comment>
<dbReference type="PANTHER" id="PTHR10903">
    <property type="entry name" value="GTPASE, IMAP FAMILY MEMBER-RELATED"/>
    <property type="match status" value="1"/>
</dbReference>
<feature type="domain" description="G" evidence="17">
    <location>
        <begin position="68"/>
        <end position="139"/>
    </location>
</feature>
<dbReference type="Gene3D" id="3.40.50.300">
    <property type="entry name" value="P-loop containing nucleotide triphosphate hydrolases"/>
    <property type="match status" value="1"/>
</dbReference>
<dbReference type="Pfam" id="PF01926">
    <property type="entry name" value="MMR_HSR1"/>
    <property type="match status" value="1"/>
</dbReference>
<evidence type="ECO:0000256" key="1">
    <source>
        <dbReference type="ARBA" id="ARBA00001946"/>
    </source>
</evidence>
<feature type="compositionally biased region" description="Polar residues" evidence="16">
    <location>
        <begin position="39"/>
        <end position="53"/>
    </location>
</feature>
<accession>A0A9P9ICS1</accession>
<evidence type="ECO:0000256" key="5">
    <source>
        <dbReference type="ARBA" id="ARBA00022640"/>
    </source>
</evidence>
<dbReference type="Proteomes" id="UP000717696">
    <property type="component" value="Unassembled WGS sequence"/>
</dbReference>
<protein>
    <recommendedName>
        <fullName evidence="17">G domain-containing protein</fullName>
    </recommendedName>
</protein>
<dbReference type="GO" id="GO:0015031">
    <property type="term" value="P:protein transport"/>
    <property type="evidence" value="ECO:0007669"/>
    <property type="project" value="UniProtKB-KW"/>
</dbReference>
<feature type="region of interest" description="Disordered" evidence="16">
    <location>
        <begin position="1"/>
        <end position="55"/>
    </location>
</feature>
<name>A0A9P9ICS1_9HYPO</name>
<keyword evidence="7" id="KW-0479">Metal-binding</keyword>
<dbReference type="CDD" id="cd00882">
    <property type="entry name" value="Ras_like_GTPase"/>
    <property type="match status" value="1"/>
</dbReference>
<comment type="subcellular location">
    <subcellularLocation>
        <location evidence="2">Membrane</location>
        <topology evidence="2">Single-pass membrane protein</topology>
    </subcellularLocation>
    <subcellularLocation>
        <location evidence="14">Plastid</location>
        <location evidence="14">Chloroplast outer membrane</location>
    </subcellularLocation>
</comment>
<evidence type="ECO:0000256" key="15">
    <source>
        <dbReference type="SAM" id="Coils"/>
    </source>
</evidence>
<dbReference type="GO" id="GO:0016787">
    <property type="term" value="F:hydrolase activity"/>
    <property type="evidence" value="ECO:0007669"/>
    <property type="project" value="UniProtKB-KW"/>
</dbReference>
<keyword evidence="15" id="KW-0175">Coiled coil</keyword>
<dbReference type="EMBL" id="JAGMUU010000041">
    <property type="protein sequence ID" value="KAH7114770.1"/>
    <property type="molecule type" value="Genomic_DNA"/>
</dbReference>
<dbReference type="GO" id="GO:0016020">
    <property type="term" value="C:membrane"/>
    <property type="evidence" value="ECO:0007669"/>
    <property type="project" value="UniProtKB-SubCell"/>
</dbReference>
<keyword evidence="4" id="KW-0150">Chloroplast</keyword>
<feature type="coiled-coil region" evidence="15">
    <location>
        <begin position="277"/>
        <end position="318"/>
    </location>
</feature>
<dbReference type="GO" id="GO:0046872">
    <property type="term" value="F:metal ion binding"/>
    <property type="evidence" value="ECO:0007669"/>
    <property type="project" value="UniProtKB-KW"/>
</dbReference>
<evidence type="ECO:0000256" key="10">
    <source>
        <dbReference type="ARBA" id="ARBA00022842"/>
    </source>
</evidence>
<evidence type="ECO:0000256" key="8">
    <source>
        <dbReference type="ARBA" id="ARBA00022801"/>
    </source>
</evidence>
<evidence type="ECO:0000256" key="6">
    <source>
        <dbReference type="ARBA" id="ARBA00022692"/>
    </source>
</evidence>
<organism evidence="18 19">
    <name type="scientific">Dactylonectria estremocensis</name>
    <dbReference type="NCBI Taxonomy" id="1079267"/>
    <lineage>
        <taxon>Eukaryota</taxon>
        <taxon>Fungi</taxon>
        <taxon>Dikarya</taxon>
        <taxon>Ascomycota</taxon>
        <taxon>Pezizomycotina</taxon>
        <taxon>Sordariomycetes</taxon>
        <taxon>Hypocreomycetidae</taxon>
        <taxon>Hypocreales</taxon>
        <taxon>Nectriaceae</taxon>
        <taxon>Dactylonectria</taxon>
    </lineage>
</organism>
<evidence type="ECO:0000313" key="19">
    <source>
        <dbReference type="Proteomes" id="UP000717696"/>
    </source>
</evidence>